<gene>
    <name evidence="2" type="ORF">DFE_1325</name>
</gene>
<reference evidence="2 3" key="1">
    <citation type="journal article" date="2018" name="Sci. Adv.">
        <title>Multi-heme cytochromes provide a pathway for survival in energy-limited environments.</title>
        <authorList>
            <person name="Deng X."/>
            <person name="Dohmae N."/>
            <person name="Nealson K.H."/>
            <person name="Hashimoto K."/>
            <person name="Okamoto A."/>
        </authorList>
    </citation>
    <scope>NUCLEOTIDE SEQUENCE [LARGE SCALE GENOMIC DNA]</scope>
    <source>
        <strain evidence="2 3">IS5</strain>
    </source>
</reference>
<name>A0A2Z6AXT7_9BACT</name>
<sequence length="424" mass="47369">MTMRYNHSVSLSVQAFTALAYRLAQDGQADLFLSGSGRSDETRCVIGFIPRSELIITDRTTRQDIKDYCFGTQEPTLGFISYTYGLKLRGVKTTKTTDFPLGHLKQYGAVLEHDLSTGRGEIHGPDENAARKLAALATAQLDMPPLFASSPAKQVQQSLTQEAYESGVRKTLEAIRDGHTYQLNLSLKFSRTAKDMDMPGLAMDFWQRHPAPFYAFFNSGTHTILSTSPERFLRVTDGEVLSQPIKGTLHFKQYTPELEHKVTSSAKESAELSMIVDLVRNDISQNCEYGSVRVEGHKSTFIVDNLVQMYSNVHGRLREDSTVIDLLLDAFPGGSITGCPKRRSMELIETLEPHTRDVYCGSFVIIRGKRDMDSSIAIRTCWHDSRTDTFSFHAGSGIVVDSAPRKEYRETMAKAHKFLALGKS</sequence>
<dbReference type="Proteomes" id="UP000269883">
    <property type="component" value="Chromosome"/>
</dbReference>
<dbReference type="Pfam" id="PF00425">
    <property type="entry name" value="Chorismate_bind"/>
    <property type="match status" value="1"/>
</dbReference>
<evidence type="ECO:0000259" key="1">
    <source>
        <dbReference type="Pfam" id="PF00425"/>
    </source>
</evidence>
<evidence type="ECO:0000313" key="3">
    <source>
        <dbReference type="Proteomes" id="UP000269883"/>
    </source>
</evidence>
<evidence type="ECO:0000313" key="2">
    <source>
        <dbReference type="EMBL" id="BBD08051.1"/>
    </source>
</evidence>
<dbReference type="InterPro" id="IPR019999">
    <property type="entry name" value="Anth_synth_I-like"/>
</dbReference>
<dbReference type="InterPro" id="IPR015890">
    <property type="entry name" value="Chorismate_C"/>
</dbReference>
<proteinExistence type="predicted"/>
<accession>A0A2Z6AXT7</accession>
<feature type="domain" description="Chorismate-utilising enzyme C-terminal" evidence="1">
    <location>
        <begin position="161"/>
        <end position="414"/>
    </location>
</feature>
<dbReference type="PANTHER" id="PTHR11236:SF50">
    <property type="entry name" value="AMINODEOXYCHORISMATE SYNTHASE COMPONENT 1"/>
    <property type="match status" value="1"/>
</dbReference>
<dbReference type="AlphaFoldDB" id="A0A2Z6AXT7"/>
<organism evidence="2 3">
    <name type="scientific">Desulfovibrio ferrophilus</name>
    <dbReference type="NCBI Taxonomy" id="241368"/>
    <lineage>
        <taxon>Bacteria</taxon>
        <taxon>Pseudomonadati</taxon>
        <taxon>Thermodesulfobacteriota</taxon>
        <taxon>Desulfovibrionia</taxon>
        <taxon>Desulfovibrionales</taxon>
        <taxon>Desulfovibrionaceae</taxon>
        <taxon>Desulfovibrio</taxon>
    </lineage>
</organism>
<dbReference type="GO" id="GO:0000162">
    <property type="term" value="P:L-tryptophan biosynthetic process"/>
    <property type="evidence" value="ECO:0007669"/>
    <property type="project" value="TreeGrafter"/>
</dbReference>
<dbReference type="Gene3D" id="3.60.120.10">
    <property type="entry name" value="Anthranilate synthase"/>
    <property type="match status" value="1"/>
</dbReference>
<dbReference type="PANTHER" id="PTHR11236">
    <property type="entry name" value="AMINOBENZOATE/ANTHRANILATE SYNTHASE"/>
    <property type="match status" value="1"/>
</dbReference>
<dbReference type="SUPFAM" id="SSF56322">
    <property type="entry name" value="ADC synthase"/>
    <property type="match status" value="1"/>
</dbReference>
<dbReference type="EMBL" id="AP017378">
    <property type="protein sequence ID" value="BBD08051.1"/>
    <property type="molecule type" value="Genomic_DNA"/>
</dbReference>
<dbReference type="KEGG" id="dfl:DFE_1325"/>
<dbReference type="InterPro" id="IPR005801">
    <property type="entry name" value="ADC_synthase"/>
</dbReference>
<keyword evidence="3" id="KW-1185">Reference proteome</keyword>
<protein>
    <submittedName>
        <fullName evidence="2">Chorismate binding-like protein</fullName>
    </submittedName>
</protein>
<dbReference type="GO" id="GO:0046820">
    <property type="term" value="F:4-amino-4-deoxychorismate synthase activity"/>
    <property type="evidence" value="ECO:0007669"/>
    <property type="project" value="TreeGrafter"/>
</dbReference>